<feature type="coiled-coil region" evidence="11">
    <location>
        <begin position="1180"/>
        <end position="1263"/>
    </location>
</feature>
<evidence type="ECO:0000256" key="10">
    <source>
        <dbReference type="ARBA" id="ARBA00056058"/>
    </source>
</evidence>
<dbReference type="FunFam" id="3.30.160.780:FF:000001">
    <property type="entry name" value="Plectin a"/>
    <property type="match status" value="1"/>
</dbReference>
<evidence type="ECO:0000256" key="7">
    <source>
        <dbReference type="ARBA" id="ARBA00022949"/>
    </source>
</evidence>
<keyword evidence="6" id="KW-0677">Repeat</keyword>
<dbReference type="PANTHER" id="PTHR23169:SF26">
    <property type="entry name" value="DESMOPLAKIN"/>
    <property type="match status" value="1"/>
</dbReference>
<feature type="coiled-coil region" evidence="11">
    <location>
        <begin position="1299"/>
        <end position="1442"/>
    </location>
</feature>
<accession>A0A8C4GW10</accession>
<reference evidence="15" key="2">
    <citation type="submission" date="2025-09" db="UniProtKB">
        <authorList>
            <consortium name="Ensembl"/>
        </authorList>
    </citation>
    <scope>IDENTIFICATION</scope>
</reference>
<protein>
    <submittedName>
        <fullName evidence="15">Desmoplakin b</fullName>
    </submittedName>
</protein>
<dbReference type="Gene3D" id="3.30.160.780">
    <property type="match status" value="1"/>
</dbReference>
<dbReference type="SMART" id="SM00250">
    <property type="entry name" value="PLEC"/>
    <property type="match status" value="16"/>
</dbReference>
<dbReference type="GO" id="GO:0030057">
    <property type="term" value="C:desmosome"/>
    <property type="evidence" value="ECO:0007669"/>
    <property type="project" value="UniProtKB-SubCell"/>
</dbReference>
<dbReference type="Pfam" id="PF18373">
    <property type="entry name" value="Spectrin_2"/>
    <property type="match status" value="1"/>
</dbReference>
<organism evidence="15 16">
    <name type="scientific">Dicentrarchus labrax</name>
    <name type="common">European seabass</name>
    <name type="synonym">Morone labrax</name>
    <dbReference type="NCBI Taxonomy" id="13489"/>
    <lineage>
        <taxon>Eukaryota</taxon>
        <taxon>Metazoa</taxon>
        <taxon>Chordata</taxon>
        <taxon>Craniata</taxon>
        <taxon>Vertebrata</taxon>
        <taxon>Euteleostomi</taxon>
        <taxon>Actinopterygii</taxon>
        <taxon>Neopterygii</taxon>
        <taxon>Teleostei</taxon>
        <taxon>Neoteleostei</taxon>
        <taxon>Acanthomorphata</taxon>
        <taxon>Eupercaria</taxon>
        <taxon>Moronidae</taxon>
        <taxon>Dicentrarchus</taxon>
    </lineage>
</organism>
<dbReference type="GO" id="GO:0002934">
    <property type="term" value="P:desmosome organization"/>
    <property type="evidence" value="ECO:0007669"/>
    <property type="project" value="UniProtKB-ARBA"/>
</dbReference>
<feature type="coiled-coil region" evidence="11">
    <location>
        <begin position="1040"/>
        <end position="1134"/>
    </location>
</feature>
<dbReference type="Gene3D" id="2.30.30.40">
    <property type="entry name" value="SH3 Domains"/>
    <property type="match status" value="1"/>
</dbReference>
<dbReference type="Proteomes" id="UP000694389">
    <property type="component" value="Unassembled WGS sequence"/>
</dbReference>
<dbReference type="GO" id="GO:0042060">
    <property type="term" value="P:wound healing"/>
    <property type="evidence" value="ECO:0007669"/>
    <property type="project" value="TreeGrafter"/>
</dbReference>
<dbReference type="FunFam" id="3.90.1290.10:FF:000001">
    <property type="entry name" value="Plectin a"/>
    <property type="match status" value="2"/>
</dbReference>
<keyword evidence="7" id="KW-0965">Cell junction</keyword>
<feature type="coiled-coil region" evidence="11">
    <location>
        <begin position="912"/>
        <end position="953"/>
    </location>
</feature>
<comment type="similarity">
    <text evidence="3">Belongs to the plakin or cytolinker family.</text>
</comment>
<feature type="coiled-coil region" evidence="11">
    <location>
        <begin position="125"/>
        <end position="152"/>
    </location>
</feature>
<evidence type="ECO:0000256" key="2">
    <source>
        <dbReference type="ARBA" id="ARBA00004568"/>
    </source>
</evidence>
<dbReference type="Gene3D" id="1.20.58.60">
    <property type="match status" value="3"/>
</dbReference>
<feature type="region of interest" description="Disordered" evidence="12">
    <location>
        <begin position="444"/>
        <end position="463"/>
    </location>
</feature>
<feature type="compositionally biased region" description="Polar residues" evidence="12">
    <location>
        <begin position="2459"/>
        <end position="2471"/>
    </location>
</feature>
<feature type="domain" description="Desmoplakin SH3" evidence="13">
    <location>
        <begin position="261"/>
        <end position="326"/>
    </location>
</feature>
<dbReference type="GO" id="GO:0060047">
    <property type="term" value="P:heart contraction"/>
    <property type="evidence" value="ECO:0007669"/>
    <property type="project" value="UniProtKB-ARBA"/>
</dbReference>
<dbReference type="GO" id="GO:0098609">
    <property type="term" value="P:cell-cell adhesion"/>
    <property type="evidence" value="ECO:0007669"/>
    <property type="project" value="TreeGrafter"/>
</dbReference>
<dbReference type="GO" id="GO:0005882">
    <property type="term" value="C:intermediate filament"/>
    <property type="evidence" value="ECO:0007669"/>
    <property type="project" value="TreeGrafter"/>
</dbReference>
<dbReference type="FunFam" id="1.20.58.60:FF:000010">
    <property type="entry name" value="plectin isoform X2"/>
    <property type="match status" value="1"/>
</dbReference>
<evidence type="ECO:0000256" key="1">
    <source>
        <dbReference type="ARBA" id="ARBA00004236"/>
    </source>
</evidence>
<proteinExistence type="inferred from homology"/>
<comment type="subcellular location">
    <subcellularLocation>
        <location evidence="2">Cell junction</location>
        <location evidence="2">Desmosome</location>
    </subcellularLocation>
    <subcellularLocation>
        <location evidence="1">Cell membrane</location>
    </subcellularLocation>
</comment>
<dbReference type="InterPro" id="IPR043197">
    <property type="entry name" value="Plakin"/>
</dbReference>
<evidence type="ECO:0000259" key="13">
    <source>
        <dbReference type="Pfam" id="PF17902"/>
    </source>
</evidence>
<feature type="coiled-coil region" evidence="11">
    <location>
        <begin position="1477"/>
        <end position="1574"/>
    </location>
</feature>
<dbReference type="GO" id="GO:0005737">
    <property type="term" value="C:cytoplasm"/>
    <property type="evidence" value="ECO:0007669"/>
    <property type="project" value="TreeGrafter"/>
</dbReference>
<evidence type="ECO:0000256" key="11">
    <source>
        <dbReference type="SAM" id="Coils"/>
    </source>
</evidence>
<evidence type="ECO:0000256" key="3">
    <source>
        <dbReference type="ARBA" id="ARBA00009109"/>
    </source>
</evidence>
<evidence type="ECO:0000256" key="8">
    <source>
        <dbReference type="ARBA" id="ARBA00023054"/>
    </source>
</evidence>
<name>A0A8C4GW10_DICLA</name>
<feature type="coiled-coil region" evidence="11">
    <location>
        <begin position="612"/>
        <end position="639"/>
    </location>
</feature>
<evidence type="ECO:0000313" key="16">
    <source>
        <dbReference type="Proteomes" id="UP000694389"/>
    </source>
</evidence>
<keyword evidence="8 11" id="KW-0175">Coiled coil</keyword>
<gene>
    <name evidence="15" type="primary">LOC127349687</name>
</gene>
<dbReference type="SUPFAM" id="SSF46966">
    <property type="entry name" value="Spectrin repeat"/>
    <property type="match status" value="4"/>
</dbReference>
<feature type="coiled-coil region" evidence="11">
    <location>
        <begin position="195"/>
        <end position="254"/>
    </location>
</feature>
<dbReference type="GO" id="GO:0014704">
    <property type="term" value="C:intercalated disc"/>
    <property type="evidence" value="ECO:0007669"/>
    <property type="project" value="TreeGrafter"/>
</dbReference>
<dbReference type="InterPro" id="IPR035915">
    <property type="entry name" value="Plakin_repeat_sf"/>
</dbReference>
<dbReference type="GO" id="GO:0005886">
    <property type="term" value="C:plasma membrane"/>
    <property type="evidence" value="ECO:0007669"/>
    <property type="project" value="UniProtKB-SubCell"/>
</dbReference>
<dbReference type="GO" id="GO:0031101">
    <property type="term" value="P:fin regeneration"/>
    <property type="evidence" value="ECO:0007669"/>
    <property type="project" value="UniProtKB-ARBA"/>
</dbReference>
<dbReference type="Pfam" id="PF21097">
    <property type="entry name" value="SR_plectin_7"/>
    <property type="match status" value="1"/>
</dbReference>
<evidence type="ECO:0000256" key="9">
    <source>
        <dbReference type="ARBA" id="ARBA00023136"/>
    </source>
</evidence>
<dbReference type="InterPro" id="IPR018159">
    <property type="entry name" value="Spectrin/alpha-actinin"/>
</dbReference>
<dbReference type="Gene3D" id="3.90.1290.10">
    <property type="entry name" value="Plakin repeat"/>
    <property type="match status" value="3"/>
</dbReference>
<dbReference type="SMART" id="SM00150">
    <property type="entry name" value="SPEC"/>
    <property type="match status" value="3"/>
</dbReference>
<dbReference type="InterPro" id="IPR041615">
    <property type="entry name" value="Desmoplakin_SH3"/>
</dbReference>
<sequence length="2499" mass="286289">MGWIAQQKRLIETASWGDDAATIQQQLISHQKFHSSIQRSHEVDRARDDLLKKGDKGNLYHLEQEWDSLQQMSFGRTQQLQDLQQIIQEMSQEIMWVNGKEEEELMFDWGDKNIDQYIPRKQESYSKLMSALEDKEKDLNKLKAKVDTLLKNNHPASDKIEAYKDTLQTQWSWLLQITKCIDVHLKENAAYNQFFKEANETYSNLQKEHETVRKNFTCDKNTSLEDLLELLRGLEREKEKIMENKRQVSHLVNRSKSIVRLKPRNPEEKSGSTVIVKALCDFKQDHKVICKDNEAILKDNSQRSKWDITGPGGLDMSVPSVCLIVPPPNPLSVSLANKNEQYYEAILSIWNQLYINVKSLIAWQYCLLDIRHINSLTISMLAKMRPEEYRQIMKNLETHFQEFKVSCHGSQMFVDEDKRAMENQFNGAQAHYDRLVVQLNSNNKLPPKRRPGGKKKVVVSSSSTCSSSSSRSLSELHALRLRLEAAEGMLSQHVHICLGEDGVHDCGLKITHLEAVQRDVDSIREEYLRLRESILKELEGMNDPDKAQFLRSEIGIINQRLGSLESSSSAYLQRLQALRNMLESVAQAEDIVKVHEARLTEKETTSLSPSEVEDYMLTLKNIKAELDQKKDILASMEAELAKASHWNGQVDGPFQRCDLMLSKYTDQVSLLSDRWRRLYGQIDTRIQDLQLYQPQLQHYKKTSVSLIDWIDATRKKQDALQATKIDNIQALQDHINNQKALNSEIKLRRETVESVLKDNEACVNSIKDYETDLASYTSGLETLLNIPIKRTMLRSPTMDLNQEATQLQTHYMELLTWSGDYYKFLGELLKNMEELKIRNTRIDVLEEDLRLLRENIQDSNDKNKSLEDAVARYRLELSQSQDQLLSMEEVKQSAALQCSTTRESLDTTQSQLADLNDQVTRLNYLLEEEKRKRRLAEERYTQQQEEYDSVLRKRQKELETVSWSKMEVEKSVASRDHEIEQLRRQLAEEAGRVKELQKEMSKVRSQCSTEINNLKLTYESQIHVSRTDIQRLASQREEDTAELQRQYDRMVAERRNLEEDVLRLRMSINDAEEQRNRAEEEAHSQRAVITEEGRRRRELESQMEALMRQRDEERSQYAEELAEVMKSLQEKSEELAYITHSLEEETRRRKTIEEGQGVLEQTLSQMQVKLTSSSVVATQLGECQDALEKMRLELEREKRERSRLEQNMSRLQGRMKDLQEVRDGLESQVENLRRSNQEEVTRRRQLETELENTTIAMKDYTSTIMALRQSQDQASMSEKRNKEECLRLQEELDRSLRQNNTSAERMTQLSAELKALQQQLLQEQARVKEANLRNESLYRTSEERSKALNENTAELQKLKEMVETQTKERLKLEEELRAVRHDKEELLRSKQECNDELSSQITALELQLQDSERSSIDYRNLVSELSSEREKLKMETEKIQSQATEVHGSLSQYNEIVMERDALLMKLKLSESDRDRLQKLEEELSHIKLSLETELRSKQRIQEENERMKRDLGYWKDQYESKQGLIRQCDTDKERLEREKSSLKTEIERLMRELRELEESYKSKLSAIQKELREVTIVRQTMETELKRAKEPPPLDGSTVIFDGVRKSVTANQLLDCGVLDKPTFSQLVKGHKTVPDVSVDKKISLKGTGPIAGVVIEGPKGPGSITGVLCKMTLTEAKRENLLPPDSVGLLLDAQAATGHIIDPKTNKKLTVEEALNQGVIDEEDRERLLAAEAAAVGYTAAIGYRDPNSANLLSAGQAMKKGLIDRVTALRILQAQQSVGGILDPTLSVFLPKDIAMDRNLIDRDLYQALNQYPECYLDPDTQQATTYVSLKKICKADPSTGLLFLPEPKKPITVQGLRGQVSVMDLVDANLLKCSDMDQLKQGRLTSRDIEDRLRPYLRGSTCIAGVYDEANEKMITIYQAMKEGLLRPGTTLELLEAQAASGFIVDPVNNTYLTVSDAYNKRLFGPEFKDNLLSAERAVTGYKLPGTDKTISLFQAIERSLVEKGHGIRLLEAQIASGGIIDPEHSHRIDVNVAYKRGYFDEKMNKILTDQSVDSKGFFDPNTEENLTYLELKKRCITDKKTGLILLPIMDKKKLESTQKNTLRKRRVVIVDPETNKEMTVREAYDKGYIDYDTFQELSEQECEWEEITITAPDGSTRFVIIDKKTGRQYDITELLEKGVINQSELDQYRSRTITLTQFADIITDKTKHGSSSFSTMTTTRTTTVTSGAVSSLSRDSPDSFRNICSVSISLAAPVETVCEQEPVGAIFDTEALEKISITEAKNRGLVDSITAQRLLEAQACTGGIINPTNGQRFGIKEASRLGIINEDMVALLKPAQKAYIGFEDVKTRKKMSAAEALKEMWLPYEAGMRFMEFQYITGGLYDPEKGCRRSIEDALKMGWLDGRAAQKLQDTHHIKILTCPKSKLKISYKEALDNCMVEEKTGVKMLQASSVSSRGISSPYNVSSAPGSSTGSRSGSRRSSRRSSTSYTSYTSTK</sequence>
<evidence type="ECO:0000256" key="6">
    <source>
        <dbReference type="ARBA" id="ARBA00022737"/>
    </source>
</evidence>
<feature type="compositionally biased region" description="Low complexity" evidence="12">
    <location>
        <begin position="2487"/>
        <end position="2499"/>
    </location>
</feature>
<keyword evidence="4" id="KW-1003">Cell membrane</keyword>
<dbReference type="GO" id="GO:0061436">
    <property type="term" value="P:establishment of skin barrier"/>
    <property type="evidence" value="ECO:0007669"/>
    <property type="project" value="UniProtKB-ARBA"/>
</dbReference>
<dbReference type="SUPFAM" id="SSF75399">
    <property type="entry name" value="Plakin repeat"/>
    <property type="match status" value="4"/>
</dbReference>
<evidence type="ECO:0000256" key="4">
    <source>
        <dbReference type="ARBA" id="ARBA00022475"/>
    </source>
</evidence>
<evidence type="ECO:0000256" key="12">
    <source>
        <dbReference type="SAM" id="MobiDB-lite"/>
    </source>
</evidence>
<dbReference type="Ensembl" id="ENSDLAT00005035629.2">
    <property type="protein sequence ID" value="ENSDLAP00005033389.2"/>
    <property type="gene ID" value="ENSDLAG00005014837.2"/>
</dbReference>
<dbReference type="GO" id="GO:0045104">
    <property type="term" value="P:intermediate filament cytoskeleton organization"/>
    <property type="evidence" value="ECO:0007669"/>
    <property type="project" value="InterPro"/>
</dbReference>
<feature type="compositionally biased region" description="Basic residues" evidence="12">
    <location>
        <begin position="446"/>
        <end position="457"/>
    </location>
</feature>
<dbReference type="PANTHER" id="PTHR23169">
    <property type="entry name" value="ENVOPLAKIN"/>
    <property type="match status" value="1"/>
</dbReference>
<dbReference type="Pfam" id="PF21019">
    <property type="entry name" value="Spectrin_3"/>
    <property type="match status" value="1"/>
</dbReference>
<keyword evidence="9" id="KW-0472">Membrane</keyword>
<evidence type="ECO:0000313" key="15">
    <source>
        <dbReference type="Ensembl" id="ENSDLAP00005033389.2"/>
    </source>
</evidence>
<dbReference type="Pfam" id="PF00681">
    <property type="entry name" value="Plectin"/>
    <property type="match status" value="7"/>
</dbReference>
<dbReference type="FunFam" id="3.90.1290.10:FF:000002">
    <property type="entry name" value="Plectin a"/>
    <property type="match status" value="1"/>
</dbReference>
<keyword evidence="16" id="KW-1185">Reference proteome</keyword>
<evidence type="ECO:0000259" key="14">
    <source>
        <dbReference type="Pfam" id="PF18373"/>
    </source>
</evidence>
<feature type="region of interest" description="Disordered" evidence="12">
    <location>
        <begin position="2459"/>
        <end position="2499"/>
    </location>
</feature>
<dbReference type="Gene3D" id="1.20.58.1060">
    <property type="match status" value="1"/>
</dbReference>
<dbReference type="GeneTree" id="ENSGT00940000154843"/>
<dbReference type="Pfam" id="PF17902">
    <property type="entry name" value="SH3_10"/>
    <property type="match status" value="1"/>
</dbReference>
<comment type="function">
    <text evidence="10">Involved in the organization of desmosome cell-cell junctions. Of particular importance in cell adhesion in the skin and during cardiac development. May also play a role in the regulation of Wnt, TGF-beta and Hippo signaling pathways.</text>
</comment>
<feature type="domain" description="Desmoplakin spectrin-like" evidence="14">
    <location>
        <begin position="361"/>
        <end position="438"/>
    </location>
</feature>
<feature type="coiled-coil region" evidence="11">
    <location>
        <begin position="835"/>
        <end position="883"/>
    </location>
</feature>
<keyword evidence="5" id="KW-0597">Phosphoprotein</keyword>
<evidence type="ECO:0000256" key="5">
    <source>
        <dbReference type="ARBA" id="ARBA00022553"/>
    </source>
</evidence>
<dbReference type="InterPro" id="IPR001101">
    <property type="entry name" value="Plectin_repeat"/>
</dbReference>
<feature type="coiled-coil region" evidence="11">
    <location>
        <begin position="979"/>
        <end position="1013"/>
    </location>
</feature>
<dbReference type="InterPro" id="IPR041573">
    <property type="entry name" value="Desmoplakin_Spectrin-like"/>
</dbReference>
<dbReference type="GO" id="GO:0005198">
    <property type="term" value="F:structural molecule activity"/>
    <property type="evidence" value="ECO:0007669"/>
    <property type="project" value="TreeGrafter"/>
</dbReference>
<reference evidence="15" key="1">
    <citation type="submission" date="2025-08" db="UniProtKB">
        <authorList>
            <consortium name="Ensembl"/>
        </authorList>
    </citation>
    <scope>IDENTIFICATION</scope>
</reference>